<keyword evidence="4" id="KW-0288">FMN</keyword>
<evidence type="ECO:0000313" key="7">
    <source>
        <dbReference type="Proteomes" id="UP000558113"/>
    </source>
</evidence>
<evidence type="ECO:0000256" key="1">
    <source>
        <dbReference type="ARBA" id="ARBA00003535"/>
    </source>
</evidence>
<proteinExistence type="predicted"/>
<dbReference type="GO" id="GO:0018580">
    <property type="term" value="F:nitronate monooxygenase activity"/>
    <property type="evidence" value="ECO:0007669"/>
    <property type="project" value="InterPro"/>
</dbReference>
<dbReference type="InterPro" id="IPR013785">
    <property type="entry name" value="Aldolase_TIM"/>
</dbReference>
<comment type="function">
    <text evidence="1">Nitronate monooxygenase that uses molecular oxygen to catalyze the oxidative denitrification of alkyl nitronates. Acts on propionate 3-nitronate (P3N), the presumed physiological substrate. Probably functions in the detoxification of P3N, a metabolic poison produced by plants and fungi as a defense mechanism.</text>
</comment>
<dbReference type="PANTHER" id="PTHR32332:SF20">
    <property type="entry name" value="2-NITROPROPANE DIOXYGENASE-LIKE PROTEIN"/>
    <property type="match status" value="1"/>
</dbReference>
<organism evidence="6 7">
    <name type="scientific">Paenibacillus sacheonensis</name>
    <dbReference type="NCBI Taxonomy" id="742054"/>
    <lineage>
        <taxon>Bacteria</taxon>
        <taxon>Bacillati</taxon>
        <taxon>Bacillota</taxon>
        <taxon>Bacilli</taxon>
        <taxon>Bacillales</taxon>
        <taxon>Paenibacillaceae</taxon>
        <taxon>Paenibacillus</taxon>
    </lineage>
</organism>
<keyword evidence="6" id="KW-0503">Monooxygenase</keyword>
<dbReference type="OrthoDB" id="9778912at2"/>
<gene>
    <name evidence="6" type="ORF">GT003_15300</name>
</gene>
<reference evidence="6 7" key="1">
    <citation type="submission" date="2020-01" db="EMBL/GenBank/DDBJ databases">
        <title>Paenibacillus soybeanensis sp. nov. isolated from the nodules of soybean (Glycine max(L.) Merr).</title>
        <authorList>
            <person name="Wang H."/>
        </authorList>
    </citation>
    <scope>NUCLEOTIDE SEQUENCE [LARGE SCALE GENOMIC DNA]</scope>
    <source>
        <strain evidence="6 7">DSM 23054</strain>
    </source>
</reference>
<dbReference type="Pfam" id="PF03060">
    <property type="entry name" value="NMO"/>
    <property type="match status" value="2"/>
</dbReference>
<keyword evidence="7" id="KW-1185">Reference proteome</keyword>
<keyword evidence="5" id="KW-0560">Oxidoreductase</keyword>
<dbReference type="SUPFAM" id="SSF51412">
    <property type="entry name" value="Inosine monophosphate dehydrogenase (IMPDH)"/>
    <property type="match status" value="1"/>
</dbReference>
<dbReference type="Proteomes" id="UP000558113">
    <property type="component" value="Unassembled WGS sequence"/>
</dbReference>
<evidence type="ECO:0000256" key="2">
    <source>
        <dbReference type="ARBA" id="ARBA00013457"/>
    </source>
</evidence>
<name>A0A7X5BZD2_9BACL</name>
<protein>
    <recommendedName>
        <fullName evidence="2">Probable nitronate monooxygenase</fullName>
    </recommendedName>
</protein>
<accession>A0A7X5BZD2</accession>
<dbReference type="EMBL" id="JAAAMU010000007">
    <property type="protein sequence ID" value="NBC70366.1"/>
    <property type="molecule type" value="Genomic_DNA"/>
</dbReference>
<evidence type="ECO:0000256" key="4">
    <source>
        <dbReference type="ARBA" id="ARBA00022643"/>
    </source>
</evidence>
<keyword evidence="3" id="KW-0285">Flavoprotein</keyword>
<dbReference type="InterPro" id="IPR004136">
    <property type="entry name" value="NMO"/>
</dbReference>
<dbReference type="AlphaFoldDB" id="A0A7X5BZD2"/>
<dbReference type="PANTHER" id="PTHR32332">
    <property type="entry name" value="2-NITROPROPANE DIOXYGENASE"/>
    <property type="match status" value="1"/>
</dbReference>
<dbReference type="RefSeq" id="WP_161699247.1">
    <property type="nucleotide sequence ID" value="NZ_JAAAMU010000007.1"/>
</dbReference>
<evidence type="ECO:0000256" key="5">
    <source>
        <dbReference type="ARBA" id="ARBA00023002"/>
    </source>
</evidence>
<comment type="caution">
    <text evidence="6">The sequence shown here is derived from an EMBL/GenBank/DDBJ whole genome shotgun (WGS) entry which is preliminary data.</text>
</comment>
<dbReference type="Gene3D" id="3.20.20.70">
    <property type="entry name" value="Aldolase class I"/>
    <property type="match status" value="1"/>
</dbReference>
<sequence>MNWSTRLTDLLHIEYPIVQGGLAYLGYADLAAAVSNAGGLGQITAMSLPRADRLREEIHRARALTDKPFGVNLALGMHGHDIRDRLQIIVEEKVPVVSISGGDPSEILHMLEPTGITSIVLVSSGRQARKAEQRGASAVVVVGNEGGGHLGRDGVGTMVLVPSVVDAVGIPVIAAGGIGDGRGWMAAHALGAEGIMMGTRFILTQECVDAAESYKRALVRSSESDTVVIKASIGYPARVLRNAFAERILDIERRTPHYDALRNLVSGQANRRWIHDGLEEEGFGLAGQVSGIIHDVPTVAGLIDGMLKEAEAIRGAWGFD</sequence>
<evidence type="ECO:0000256" key="3">
    <source>
        <dbReference type="ARBA" id="ARBA00022630"/>
    </source>
</evidence>
<evidence type="ECO:0000313" key="6">
    <source>
        <dbReference type="EMBL" id="NBC70366.1"/>
    </source>
</evidence>
<dbReference type="CDD" id="cd04730">
    <property type="entry name" value="NPD_like"/>
    <property type="match status" value="1"/>
</dbReference>